<evidence type="ECO:0000313" key="1">
    <source>
        <dbReference type="EMBL" id="KAH1129820.1"/>
    </source>
</evidence>
<organism evidence="1 2">
    <name type="scientific">Gossypium stocksii</name>
    <dbReference type="NCBI Taxonomy" id="47602"/>
    <lineage>
        <taxon>Eukaryota</taxon>
        <taxon>Viridiplantae</taxon>
        <taxon>Streptophyta</taxon>
        <taxon>Embryophyta</taxon>
        <taxon>Tracheophyta</taxon>
        <taxon>Spermatophyta</taxon>
        <taxon>Magnoliopsida</taxon>
        <taxon>eudicotyledons</taxon>
        <taxon>Gunneridae</taxon>
        <taxon>Pentapetalae</taxon>
        <taxon>rosids</taxon>
        <taxon>malvids</taxon>
        <taxon>Malvales</taxon>
        <taxon>Malvaceae</taxon>
        <taxon>Malvoideae</taxon>
        <taxon>Gossypium</taxon>
    </lineage>
</organism>
<dbReference type="EMBL" id="JAIQCV010000001">
    <property type="protein sequence ID" value="KAH1129820.1"/>
    <property type="molecule type" value="Genomic_DNA"/>
</dbReference>
<dbReference type="Proteomes" id="UP000828251">
    <property type="component" value="Unassembled WGS sequence"/>
</dbReference>
<reference evidence="1 2" key="1">
    <citation type="journal article" date="2021" name="Plant Biotechnol. J.">
        <title>Multi-omics assisted identification of the key and species-specific regulatory components of drought-tolerant mechanisms in Gossypium stocksii.</title>
        <authorList>
            <person name="Yu D."/>
            <person name="Ke L."/>
            <person name="Zhang D."/>
            <person name="Wu Y."/>
            <person name="Sun Y."/>
            <person name="Mei J."/>
            <person name="Sun J."/>
            <person name="Sun Y."/>
        </authorList>
    </citation>
    <scope>NUCLEOTIDE SEQUENCE [LARGE SCALE GENOMIC DNA]</scope>
    <source>
        <strain evidence="2">cv. E1</strain>
        <tissue evidence="1">Leaf</tissue>
    </source>
</reference>
<proteinExistence type="predicted"/>
<protein>
    <recommendedName>
        <fullName evidence="3">Reverse transcriptase zinc-binding domain-containing protein</fullName>
    </recommendedName>
</protein>
<keyword evidence="2" id="KW-1185">Reference proteome</keyword>
<accession>A0A9D3WIM5</accession>
<gene>
    <name evidence="1" type="ORF">J1N35_001198</name>
</gene>
<comment type="caution">
    <text evidence="1">The sequence shown here is derived from an EMBL/GenBank/DDBJ whole genome shotgun (WGS) entry which is preliminary data.</text>
</comment>
<evidence type="ECO:0000313" key="2">
    <source>
        <dbReference type="Proteomes" id="UP000828251"/>
    </source>
</evidence>
<dbReference type="OrthoDB" id="1422427at2759"/>
<sequence length="108" mass="12892">MDARRILHIPLSGFPHNDYQVWFGEAFGEFTVRNVYRFILQQSPMAIQLQNQKYYSNFYKKLWGLDLPSELKITFWCVTKNFFLLFTTYSLKGLPIQAFVRDVQENVN</sequence>
<name>A0A9D3WIM5_9ROSI</name>
<evidence type="ECO:0008006" key="3">
    <source>
        <dbReference type="Google" id="ProtNLM"/>
    </source>
</evidence>
<dbReference type="AlphaFoldDB" id="A0A9D3WIM5"/>